<evidence type="ECO:0000256" key="1">
    <source>
        <dbReference type="ARBA" id="ARBA00001971"/>
    </source>
</evidence>
<comment type="catalytic activity">
    <reaction evidence="10">
        <text>an organic molecule + reduced [NADPH--hemoprotein reductase] + O2 = an alcohol + oxidized [NADPH--hemoprotein reductase] + H2O + H(+)</text>
        <dbReference type="Rhea" id="RHEA:17149"/>
        <dbReference type="Rhea" id="RHEA-COMP:11964"/>
        <dbReference type="Rhea" id="RHEA-COMP:11965"/>
        <dbReference type="ChEBI" id="CHEBI:15377"/>
        <dbReference type="ChEBI" id="CHEBI:15378"/>
        <dbReference type="ChEBI" id="CHEBI:15379"/>
        <dbReference type="ChEBI" id="CHEBI:30879"/>
        <dbReference type="ChEBI" id="CHEBI:57618"/>
        <dbReference type="ChEBI" id="CHEBI:58210"/>
        <dbReference type="ChEBI" id="CHEBI:142491"/>
        <dbReference type="EC" id="1.14.14.1"/>
    </reaction>
</comment>
<dbReference type="PRINTS" id="PR00463">
    <property type="entry name" value="EP450I"/>
</dbReference>
<dbReference type="Proteomes" id="UP000265160">
    <property type="component" value="LG13"/>
</dbReference>
<dbReference type="EC" id="1.14.14.1" evidence="13"/>
<comment type="cofactor">
    <cofactor evidence="1 11 13">
        <name>heme</name>
        <dbReference type="ChEBI" id="CHEBI:30413"/>
    </cofactor>
</comment>
<accession>A0A3P9C0T5</accession>
<evidence type="ECO:0000256" key="9">
    <source>
        <dbReference type="ARBA" id="ARBA00023136"/>
    </source>
</evidence>
<dbReference type="GO" id="GO:0005789">
    <property type="term" value="C:endoplasmic reticulum membrane"/>
    <property type="evidence" value="ECO:0007669"/>
    <property type="project" value="UniProtKB-SubCell"/>
</dbReference>
<evidence type="ECO:0000313" key="14">
    <source>
        <dbReference type="Ensembl" id="ENSMZEP00005015843.1"/>
    </source>
</evidence>
<dbReference type="InterPro" id="IPR008066">
    <property type="entry name" value="Cyt_P450_E_grp-I_CYP1"/>
</dbReference>
<comment type="similarity">
    <text evidence="3 12">Belongs to the cytochrome P450 family.</text>
</comment>
<keyword evidence="4 11" id="KW-0349">Heme</keyword>
<evidence type="ECO:0000256" key="2">
    <source>
        <dbReference type="ARBA" id="ARBA00004308"/>
    </source>
</evidence>
<protein>
    <recommendedName>
        <fullName evidence="13">Cytochrome P450 1A</fullName>
        <ecNumber evidence="13">1.14.14.1</ecNumber>
    </recommendedName>
</protein>
<dbReference type="GO" id="GO:0042446">
    <property type="term" value="P:hormone biosynthetic process"/>
    <property type="evidence" value="ECO:0007669"/>
    <property type="project" value="TreeGrafter"/>
</dbReference>
<reference evidence="14 15" key="1">
    <citation type="journal article" date="2014" name="Nature">
        <title>The genomic substrate for adaptive radiation in African cichlid fish.</title>
        <authorList>
            <person name="Brawand D."/>
            <person name="Wagner C.E."/>
            <person name="Li Y.I."/>
            <person name="Malinsky M."/>
            <person name="Keller I."/>
            <person name="Fan S."/>
            <person name="Simakov O."/>
            <person name="Ng A.Y."/>
            <person name="Lim Z.W."/>
            <person name="Bezault E."/>
            <person name="Turner-Maier J."/>
            <person name="Johnson J."/>
            <person name="Alcazar R."/>
            <person name="Noh H.J."/>
            <person name="Russell P."/>
            <person name="Aken B."/>
            <person name="Alfoldi J."/>
            <person name="Amemiya C."/>
            <person name="Azzouzi N."/>
            <person name="Baroiller J.F."/>
            <person name="Barloy-Hubler F."/>
            <person name="Berlin A."/>
            <person name="Bloomquist R."/>
            <person name="Carleton K.L."/>
            <person name="Conte M.A."/>
            <person name="D'Cotta H."/>
            <person name="Eshel O."/>
            <person name="Gaffney L."/>
            <person name="Galibert F."/>
            <person name="Gante H.F."/>
            <person name="Gnerre S."/>
            <person name="Greuter L."/>
            <person name="Guyon R."/>
            <person name="Haddad N.S."/>
            <person name="Haerty W."/>
            <person name="Harris R.M."/>
            <person name="Hofmann H.A."/>
            <person name="Hourlier T."/>
            <person name="Hulata G."/>
            <person name="Jaffe D.B."/>
            <person name="Lara M."/>
            <person name="Lee A.P."/>
            <person name="MacCallum I."/>
            <person name="Mwaiko S."/>
            <person name="Nikaido M."/>
            <person name="Nishihara H."/>
            <person name="Ozouf-Costaz C."/>
            <person name="Penman D.J."/>
            <person name="Przybylski D."/>
            <person name="Rakotomanga M."/>
            <person name="Renn S.C.P."/>
            <person name="Ribeiro F.J."/>
            <person name="Ron M."/>
            <person name="Salzburger W."/>
            <person name="Sanchez-Pulido L."/>
            <person name="Santos M.E."/>
            <person name="Searle S."/>
            <person name="Sharpe T."/>
            <person name="Swofford R."/>
            <person name="Tan F.J."/>
            <person name="Williams L."/>
            <person name="Young S."/>
            <person name="Yin S."/>
            <person name="Okada N."/>
            <person name="Kocher T.D."/>
            <person name="Miska E.A."/>
            <person name="Lander E.S."/>
            <person name="Venkatesh B."/>
            <person name="Fernald R.D."/>
            <person name="Meyer A."/>
            <person name="Ponting C.P."/>
            <person name="Streelman J.T."/>
            <person name="Lindblad-Toh K."/>
            <person name="Seehausen O."/>
            <person name="Di Palma F."/>
        </authorList>
    </citation>
    <scope>NUCLEOTIDE SEQUENCE</scope>
</reference>
<evidence type="ECO:0000256" key="8">
    <source>
        <dbReference type="ARBA" id="ARBA00023033"/>
    </source>
</evidence>
<organism evidence="14 15">
    <name type="scientific">Maylandia zebra</name>
    <name type="common">zebra mbuna</name>
    <dbReference type="NCBI Taxonomy" id="106582"/>
    <lineage>
        <taxon>Eukaryota</taxon>
        <taxon>Metazoa</taxon>
        <taxon>Chordata</taxon>
        <taxon>Craniata</taxon>
        <taxon>Vertebrata</taxon>
        <taxon>Euteleostomi</taxon>
        <taxon>Actinopterygii</taxon>
        <taxon>Neopterygii</taxon>
        <taxon>Teleostei</taxon>
        <taxon>Neoteleostei</taxon>
        <taxon>Acanthomorphata</taxon>
        <taxon>Ovalentaria</taxon>
        <taxon>Cichlomorphae</taxon>
        <taxon>Cichliformes</taxon>
        <taxon>Cichlidae</taxon>
        <taxon>African cichlids</taxon>
        <taxon>Pseudocrenilabrinae</taxon>
        <taxon>Haplochromini</taxon>
        <taxon>Maylandia</taxon>
        <taxon>Maylandia zebra complex</taxon>
    </lineage>
</organism>
<dbReference type="InterPro" id="IPR017972">
    <property type="entry name" value="Cyt_P450_CS"/>
</dbReference>
<dbReference type="Ensembl" id="ENSMZET00005016354.1">
    <property type="protein sequence ID" value="ENSMZEP00005015843.1"/>
    <property type="gene ID" value="ENSMZEG00005011902.1"/>
</dbReference>
<evidence type="ECO:0000256" key="13">
    <source>
        <dbReference type="RuleBase" id="RU368045"/>
    </source>
</evidence>
<dbReference type="PRINTS" id="PR00385">
    <property type="entry name" value="P450"/>
</dbReference>
<dbReference type="Gene3D" id="1.10.630.10">
    <property type="entry name" value="Cytochrome P450"/>
    <property type="match status" value="1"/>
</dbReference>
<keyword evidence="13" id="KW-0256">Endoplasmic reticulum</keyword>
<comment type="subcellular location">
    <subcellularLocation>
        <location evidence="2">Endomembrane system</location>
    </subcellularLocation>
    <subcellularLocation>
        <location evidence="13">Endoplasmic reticulum membrane</location>
        <topology evidence="13">Peripheral membrane protein</topology>
    </subcellularLocation>
    <subcellularLocation>
        <location evidence="13">Microsome membrane</location>
        <topology evidence="13">Peripheral membrane protein</topology>
    </subcellularLocation>
</comment>
<reference evidence="14" key="2">
    <citation type="submission" date="2025-08" db="UniProtKB">
        <authorList>
            <consortium name="Ensembl"/>
        </authorList>
    </citation>
    <scope>IDENTIFICATION</scope>
</reference>
<dbReference type="AlphaFoldDB" id="A0A3P9C0T5"/>
<keyword evidence="8 12" id="KW-0503">Monooxygenase</keyword>
<dbReference type="CDD" id="cd20675">
    <property type="entry name" value="CYP1B1-like"/>
    <property type="match status" value="1"/>
</dbReference>
<dbReference type="PANTHER" id="PTHR24289:SF16">
    <property type="entry name" value="CYTOCHROME P450 1B1"/>
    <property type="match status" value="1"/>
</dbReference>
<evidence type="ECO:0000256" key="12">
    <source>
        <dbReference type="RuleBase" id="RU000461"/>
    </source>
</evidence>
<evidence type="ECO:0000256" key="5">
    <source>
        <dbReference type="ARBA" id="ARBA00022723"/>
    </source>
</evidence>
<evidence type="ECO:0000256" key="6">
    <source>
        <dbReference type="ARBA" id="ARBA00023002"/>
    </source>
</evidence>
<evidence type="ECO:0000256" key="7">
    <source>
        <dbReference type="ARBA" id="ARBA00023004"/>
    </source>
</evidence>
<evidence type="ECO:0000256" key="10">
    <source>
        <dbReference type="ARBA" id="ARBA00047827"/>
    </source>
</evidence>
<dbReference type="FunFam" id="1.10.630.10:FF:000002">
    <property type="entry name" value="Cytochrome P450 1A1"/>
    <property type="match status" value="1"/>
</dbReference>
<evidence type="ECO:0000313" key="15">
    <source>
        <dbReference type="Proteomes" id="UP000265160"/>
    </source>
</evidence>
<evidence type="ECO:0000256" key="11">
    <source>
        <dbReference type="PIRSR" id="PIRSR602401-1"/>
    </source>
</evidence>
<keyword evidence="6 12" id="KW-0560">Oxidoreductase</keyword>
<sequence length="573" mass="65148">MRENTRYLIMHFFLPHLIGVSYFKPLICKHMHLTMILCLACSMSIMDVTVEGVSPATPRALLVTCMTLLVSLHLFRWLCRQRSHSWPPGPLAWPVIGNAPQLGNAPHLYFTRMVKKYGDVFQIKLGSRTVVVLNGGSIKQALVKQGSHFSGRPDFTSFQYISNGNSMAFGNSTGWWKMHRKVAQSTVRMFSTGNPQTKKTFENHVLSEGKELLRLFLRKTKEDKYFQPLTYVVVSTANIMSAVCFGKRYSHEDEEFQQVVGRNDQFTKTVGAGSIVDVMPWLQYFPNPIKTIFENFKKLNLEFSEFIRDKVVEHRKTIDSSTIRDMTDAFIVTLDQIRDKMGLSEKDYVSSTVGDVFGASQDTLSTALQWIILILVKYPEIQVRLQQEVDKVVDRSRVPAIEDQQQLPYVMSFIYEVMRFTSFVPLTIPHSTTTDTSIMGYTIPKNTVIFINQWSVNHDPSNWSQPDIFDPERFLDQSGMLNKDLTSNVLLFSLGKRRCIGEELSKMQLFLLTALIAHQCNITADPAVPVKLGYSYGLTLKPHPFSVAVSVRDDMKLLEAATSQPSSDSQTKE</sequence>
<keyword evidence="7 11" id="KW-0408">Iron</keyword>
<dbReference type="GO" id="GO:0004508">
    <property type="term" value="F:steroid 17-alpha-monooxygenase activity"/>
    <property type="evidence" value="ECO:0007669"/>
    <property type="project" value="TreeGrafter"/>
</dbReference>
<dbReference type="InterPro" id="IPR001128">
    <property type="entry name" value="Cyt_P450"/>
</dbReference>
<dbReference type="GO" id="GO:0001654">
    <property type="term" value="P:eye development"/>
    <property type="evidence" value="ECO:0007669"/>
    <property type="project" value="Ensembl"/>
</dbReference>
<evidence type="ECO:0000256" key="4">
    <source>
        <dbReference type="ARBA" id="ARBA00022617"/>
    </source>
</evidence>
<keyword evidence="15" id="KW-1185">Reference proteome</keyword>
<proteinExistence type="inferred from homology"/>
<dbReference type="SUPFAM" id="SSF48264">
    <property type="entry name" value="Cytochrome P450"/>
    <property type="match status" value="1"/>
</dbReference>
<keyword evidence="9" id="KW-0472">Membrane</keyword>
<dbReference type="GO" id="GO:0005506">
    <property type="term" value="F:iron ion binding"/>
    <property type="evidence" value="ECO:0007669"/>
    <property type="project" value="UniProtKB-UniRule"/>
</dbReference>
<dbReference type="PROSITE" id="PS00086">
    <property type="entry name" value="CYTOCHROME_P450"/>
    <property type="match status" value="1"/>
</dbReference>
<feature type="binding site" description="axial binding residue" evidence="11">
    <location>
        <position position="499"/>
    </location>
    <ligand>
        <name>heme</name>
        <dbReference type="ChEBI" id="CHEBI:30413"/>
    </ligand>
    <ligandPart>
        <name>Fe</name>
        <dbReference type="ChEBI" id="CHEBI:18248"/>
    </ligandPart>
</feature>
<dbReference type="STRING" id="106582.ENSMZEP00005015843"/>
<keyword evidence="13" id="KW-0492">Microsome</keyword>
<dbReference type="GO" id="GO:0020037">
    <property type="term" value="F:heme binding"/>
    <property type="evidence" value="ECO:0007669"/>
    <property type="project" value="UniProtKB-UniRule"/>
</dbReference>
<dbReference type="InterPro" id="IPR002401">
    <property type="entry name" value="Cyt_P450_E_grp-I"/>
</dbReference>
<dbReference type="Pfam" id="PF00067">
    <property type="entry name" value="p450"/>
    <property type="match status" value="1"/>
</dbReference>
<dbReference type="GeneTree" id="ENSGT00950000183037"/>
<dbReference type="InterPro" id="IPR036396">
    <property type="entry name" value="Cyt_P450_sf"/>
</dbReference>
<keyword evidence="5 11" id="KW-0479">Metal-binding</keyword>
<name>A0A3P9C0T5_9CICH</name>
<dbReference type="PRINTS" id="PR01683">
    <property type="entry name" value="EP450ICYP1A"/>
</dbReference>
<evidence type="ECO:0000256" key="3">
    <source>
        <dbReference type="ARBA" id="ARBA00010617"/>
    </source>
</evidence>
<comment type="function">
    <text evidence="13">Cytochromes P450 are a group of heme-thiolate monooxygenases. They oxidize a variety of structurally unrelated compounds, including steroids, fatty acids, and xenobiotics.</text>
</comment>
<dbReference type="GO" id="GO:0042448">
    <property type="term" value="P:progesterone metabolic process"/>
    <property type="evidence" value="ECO:0007669"/>
    <property type="project" value="TreeGrafter"/>
</dbReference>
<reference evidence="14" key="3">
    <citation type="submission" date="2025-09" db="UniProtKB">
        <authorList>
            <consortium name="Ensembl"/>
        </authorList>
    </citation>
    <scope>IDENTIFICATION</scope>
</reference>
<dbReference type="PANTHER" id="PTHR24289">
    <property type="entry name" value="STEROID 17-ALPHA-HYDROXYLASE/17,20 LYASE"/>
    <property type="match status" value="1"/>
</dbReference>